<dbReference type="PRINTS" id="PR00237">
    <property type="entry name" value="GPCRRHODOPSN"/>
</dbReference>
<dbReference type="SUPFAM" id="SSF81321">
    <property type="entry name" value="Family A G protein-coupled receptor-like"/>
    <property type="match status" value="1"/>
</dbReference>
<dbReference type="AlphaFoldDB" id="A0AAN8Q4T1"/>
<evidence type="ECO:0000313" key="9">
    <source>
        <dbReference type="EMBL" id="KAK6191495.1"/>
    </source>
</evidence>
<gene>
    <name evidence="9" type="ORF">SNE40_003169</name>
</gene>
<feature type="transmembrane region" description="Helical" evidence="7">
    <location>
        <begin position="38"/>
        <end position="60"/>
    </location>
</feature>
<feature type="domain" description="G-protein coupled receptors family 1 profile" evidence="8">
    <location>
        <begin position="1"/>
        <end position="57"/>
    </location>
</feature>
<evidence type="ECO:0000256" key="1">
    <source>
        <dbReference type="ARBA" id="ARBA00004651"/>
    </source>
</evidence>
<evidence type="ECO:0000256" key="4">
    <source>
        <dbReference type="ARBA" id="ARBA00022989"/>
    </source>
</evidence>
<evidence type="ECO:0000256" key="5">
    <source>
        <dbReference type="ARBA" id="ARBA00023136"/>
    </source>
</evidence>
<feature type="transmembrane region" description="Helical" evidence="7">
    <location>
        <begin position="7"/>
        <end position="26"/>
    </location>
</feature>
<comment type="subcellular location">
    <subcellularLocation>
        <location evidence="1">Cell membrane</location>
        <topology evidence="1">Multi-pass membrane protein</topology>
    </subcellularLocation>
</comment>
<proteinExistence type="predicted"/>
<protein>
    <recommendedName>
        <fullName evidence="8">G-protein coupled receptors family 1 profile domain-containing protein</fullName>
    </recommendedName>
</protein>
<reference evidence="9 10" key="1">
    <citation type="submission" date="2024-01" db="EMBL/GenBank/DDBJ databases">
        <title>The genome of the rayed Mediterranean limpet Patella caerulea (Linnaeus, 1758).</title>
        <authorList>
            <person name="Anh-Thu Weber A."/>
            <person name="Halstead-Nussloch G."/>
        </authorList>
    </citation>
    <scope>NUCLEOTIDE SEQUENCE [LARGE SCALE GENOMIC DNA]</scope>
    <source>
        <strain evidence="9">AATW-2023a</strain>
        <tissue evidence="9">Whole specimen</tissue>
    </source>
</reference>
<sequence length="143" mass="16216">MVKMLIVVTYTSVLCYAPFYVVQLWFCFDPYSLYDPTIFIFTAWLVLSTGVAKPFIYLCYNSNFRRGCKEVFCMSTMKCYRSNTYAITNASLISKKNHVGIMDAGVTDLGTRSPDSPTRAFNRAVQVEKSAWPLSGTMPSTYL</sequence>
<dbReference type="PANTHER" id="PTHR24241:SF182">
    <property type="entry name" value="G PROTEIN-COUPLED RECEPTOR 19"/>
    <property type="match status" value="1"/>
</dbReference>
<keyword evidence="10" id="KW-1185">Reference proteome</keyword>
<dbReference type="Gene3D" id="1.20.1070.10">
    <property type="entry name" value="Rhodopsin 7-helix transmembrane proteins"/>
    <property type="match status" value="1"/>
</dbReference>
<dbReference type="PANTHER" id="PTHR24241">
    <property type="entry name" value="NEUROPEPTIDE RECEPTOR-RELATED G-PROTEIN COUPLED RECEPTOR"/>
    <property type="match status" value="1"/>
</dbReference>
<dbReference type="PROSITE" id="PS50262">
    <property type="entry name" value="G_PROTEIN_RECEP_F1_2"/>
    <property type="match status" value="1"/>
</dbReference>
<dbReference type="Proteomes" id="UP001347796">
    <property type="component" value="Unassembled WGS sequence"/>
</dbReference>
<evidence type="ECO:0000256" key="7">
    <source>
        <dbReference type="SAM" id="Phobius"/>
    </source>
</evidence>
<evidence type="ECO:0000259" key="8">
    <source>
        <dbReference type="PROSITE" id="PS50262"/>
    </source>
</evidence>
<dbReference type="EMBL" id="JAZGQO010000002">
    <property type="protein sequence ID" value="KAK6191495.1"/>
    <property type="molecule type" value="Genomic_DNA"/>
</dbReference>
<keyword evidence="4 7" id="KW-1133">Transmembrane helix</keyword>
<evidence type="ECO:0000256" key="2">
    <source>
        <dbReference type="ARBA" id="ARBA00022475"/>
    </source>
</evidence>
<keyword evidence="6" id="KW-0675">Receptor</keyword>
<dbReference type="GO" id="GO:0005886">
    <property type="term" value="C:plasma membrane"/>
    <property type="evidence" value="ECO:0007669"/>
    <property type="project" value="UniProtKB-SubCell"/>
</dbReference>
<keyword evidence="3 7" id="KW-0812">Transmembrane</keyword>
<evidence type="ECO:0000313" key="10">
    <source>
        <dbReference type="Proteomes" id="UP001347796"/>
    </source>
</evidence>
<evidence type="ECO:0000256" key="3">
    <source>
        <dbReference type="ARBA" id="ARBA00022692"/>
    </source>
</evidence>
<name>A0AAN8Q4T1_PATCE</name>
<dbReference type="InterPro" id="IPR017452">
    <property type="entry name" value="GPCR_Rhodpsn_7TM"/>
</dbReference>
<evidence type="ECO:0000256" key="6">
    <source>
        <dbReference type="ARBA" id="ARBA00023170"/>
    </source>
</evidence>
<organism evidence="9 10">
    <name type="scientific">Patella caerulea</name>
    <name type="common">Rayed Mediterranean limpet</name>
    <dbReference type="NCBI Taxonomy" id="87958"/>
    <lineage>
        <taxon>Eukaryota</taxon>
        <taxon>Metazoa</taxon>
        <taxon>Spiralia</taxon>
        <taxon>Lophotrochozoa</taxon>
        <taxon>Mollusca</taxon>
        <taxon>Gastropoda</taxon>
        <taxon>Patellogastropoda</taxon>
        <taxon>Patelloidea</taxon>
        <taxon>Patellidae</taxon>
        <taxon>Patella</taxon>
    </lineage>
</organism>
<dbReference type="GO" id="GO:0042277">
    <property type="term" value="F:peptide binding"/>
    <property type="evidence" value="ECO:0007669"/>
    <property type="project" value="TreeGrafter"/>
</dbReference>
<accession>A0AAN8Q4T1</accession>
<keyword evidence="5 7" id="KW-0472">Membrane</keyword>
<dbReference type="GO" id="GO:0004930">
    <property type="term" value="F:G protein-coupled receptor activity"/>
    <property type="evidence" value="ECO:0007669"/>
    <property type="project" value="InterPro"/>
</dbReference>
<comment type="caution">
    <text evidence="9">The sequence shown here is derived from an EMBL/GenBank/DDBJ whole genome shotgun (WGS) entry which is preliminary data.</text>
</comment>
<keyword evidence="2" id="KW-1003">Cell membrane</keyword>
<dbReference type="InterPro" id="IPR000276">
    <property type="entry name" value="GPCR_Rhodpsn"/>
</dbReference>
<dbReference type="GO" id="GO:0032870">
    <property type="term" value="P:cellular response to hormone stimulus"/>
    <property type="evidence" value="ECO:0007669"/>
    <property type="project" value="TreeGrafter"/>
</dbReference>